<keyword evidence="1" id="KW-1133">Transmembrane helix</keyword>
<sequence>MTLPLKNLLRLALATAGFLLIPLVAMQFTKEVNWTLSDFVFAGVMVFGTGLVYQLVASRSAATPYRLGGGLALAAGFLLIWVNAAVGIIGSEHNSANLLYAGVLAVAAIGALLAQFRPVGMARAMAAAAAAQVAVPLLAWLMGRPWPATGDEAWNTGLMVGVTVLFVALWGGSAALFRWAAATGASPSRQVA</sequence>
<organism evidence="2 3">
    <name type="scientific">Hymenobacter cyanobacteriorum</name>
    <dbReference type="NCBI Taxonomy" id="2926463"/>
    <lineage>
        <taxon>Bacteria</taxon>
        <taxon>Pseudomonadati</taxon>
        <taxon>Bacteroidota</taxon>
        <taxon>Cytophagia</taxon>
        <taxon>Cytophagales</taxon>
        <taxon>Hymenobacteraceae</taxon>
        <taxon>Hymenobacter</taxon>
    </lineage>
</organism>
<accession>A0A9X1VE50</accession>
<feature type="transmembrane region" description="Helical" evidence="1">
    <location>
        <begin position="36"/>
        <end position="56"/>
    </location>
</feature>
<feature type="transmembrane region" description="Helical" evidence="1">
    <location>
        <begin position="96"/>
        <end position="114"/>
    </location>
</feature>
<keyword evidence="3" id="KW-1185">Reference proteome</keyword>
<name>A0A9X1VE50_9BACT</name>
<keyword evidence="1" id="KW-0812">Transmembrane</keyword>
<evidence type="ECO:0000256" key="1">
    <source>
        <dbReference type="SAM" id="Phobius"/>
    </source>
</evidence>
<dbReference type="AlphaFoldDB" id="A0A9X1VE50"/>
<proteinExistence type="predicted"/>
<feature type="transmembrane region" description="Helical" evidence="1">
    <location>
        <begin position="158"/>
        <end position="180"/>
    </location>
</feature>
<dbReference type="EMBL" id="JALBGC010000002">
    <property type="protein sequence ID" value="MCI1187017.1"/>
    <property type="molecule type" value="Genomic_DNA"/>
</dbReference>
<reference evidence="2" key="1">
    <citation type="submission" date="2022-03" db="EMBL/GenBank/DDBJ databases">
        <title>Bacterial whole genome sequence for Hymenobacter sp. DH14.</title>
        <authorList>
            <person name="Le V."/>
        </authorList>
    </citation>
    <scope>NUCLEOTIDE SEQUENCE</scope>
    <source>
        <strain evidence="2">DH14</strain>
    </source>
</reference>
<keyword evidence="1" id="KW-0472">Membrane</keyword>
<feature type="transmembrane region" description="Helical" evidence="1">
    <location>
        <begin position="68"/>
        <end position="90"/>
    </location>
</feature>
<feature type="transmembrane region" description="Helical" evidence="1">
    <location>
        <begin position="126"/>
        <end position="146"/>
    </location>
</feature>
<evidence type="ECO:0000313" key="2">
    <source>
        <dbReference type="EMBL" id="MCI1187017.1"/>
    </source>
</evidence>
<gene>
    <name evidence="2" type="ORF">MON38_06270</name>
</gene>
<dbReference type="RefSeq" id="WP_241935299.1">
    <property type="nucleotide sequence ID" value="NZ_JALBGC010000002.1"/>
</dbReference>
<protein>
    <submittedName>
        <fullName evidence="2">Uncharacterized protein</fullName>
    </submittedName>
</protein>
<dbReference type="Proteomes" id="UP001139193">
    <property type="component" value="Unassembled WGS sequence"/>
</dbReference>
<comment type="caution">
    <text evidence="2">The sequence shown here is derived from an EMBL/GenBank/DDBJ whole genome shotgun (WGS) entry which is preliminary data.</text>
</comment>
<evidence type="ECO:0000313" key="3">
    <source>
        <dbReference type="Proteomes" id="UP001139193"/>
    </source>
</evidence>